<feature type="domain" description="vWA-MoxR associated protein C-terminal" evidence="3">
    <location>
        <begin position="249"/>
        <end position="486"/>
    </location>
</feature>
<feature type="domain" description="Effector-associated" evidence="2">
    <location>
        <begin position="21"/>
        <end position="98"/>
    </location>
</feature>
<dbReference type="Proteomes" id="UP000471293">
    <property type="component" value="Unassembled WGS sequence"/>
</dbReference>
<proteinExistence type="predicted"/>
<accession>A0A6N9U4U5</accession>
<reference evidence="4 5" key="1">
    <citation type="submission" date="2020-01" db="EMBL/GenBank/DDBJ databases">
        <title>Insect and environment-associated Actinomycetes.</title>
        <authorList>
            <person name="Currrie C."/>
            <person name="Chevrette M."/>
            <person name="Carlson C."/>
            <person name="Stubbendieck R."/>
            <person name="Wendt-Pienkowski E."/>
        </authorList>
    </citation>
    <scope>NUCLEOTIDE SEQUENCE [LARGE SCALE GENOMIC DNA]</scope>
    <source>
        <strain evidence="4 5">SID11342</strain>
    </source>
</reference>
<sequence>MVTQVPQGLGEGDAYLIAGLVDELCALPCVRDPDQCVHLVELVGAHLGAELTYMRRNPRVDMAALVMDVMKRAGGLEALVFAVQVLAGPEDSAGLARLAGGGLPGEAVTELEPEFDDEAVQEARRMLAEIPAHDDSRLYARLHHELAVDLPHGQSPSQRFDYLCEVSTQADGLPPALVFLEILAADRPPALRERLREWSDRWAREAGTDAVAALDVRRRAIAALPRADPGVPRCLVVMAEPADDGSADVYVRHWVNAAPGYWEPVAGDVERTTPDTLPAAIERAVGRGEARWADVEEADDEPPVQVEFVLPFQYLNHDMARIELGTRTRDPVPIGLRYHIHLRSLDRMRSRDPGQLRRWRARWRRLGQTGAAETFRWHGEAGGQLGRWRATLASEPRLTAVILDVPALPGSGLEALVAAIDEGVGLAAWDRRPQSPDLAGEVLTLLLGHPQAQLPSKVSQLRKEAEGRGRGGLFVGRHLAFFWDDPNRLVDCEELTA</sequence>
<evidence type="ECO:0000259" key="1">
    <source>
        <dbReference type="Pfam" id="PF19916"/>
    </source>
</evidence>
<dbReference type="AlphaFoldDB" id="A0A6N9U4U5"/>
<comment type="caution">
    <text evidence="4">The sequence shown here is derived from an EMBL/GenBank/DDBJ whole genome shotgun (WGS) entry which is preliminary data.</text>
</comment>
<dbReference type="InterPro" id="IPR045555">
    <property type="entry name" value="VMAP-M0"/>
</dbReference>
<name>A0A6N9U4U5_STRHA</name>
<protein>
    <submittedName>
        <fullName evidence="4">Uncharacterized protein</fullName>
    </submittedName>
</protein>
<evidence type="ECO:0000313" key="4">
    <source>
        <dbReference type="EMBL" id="NEA18648.1"/>
    </source>
</evidence>
<dbReference type="EMBL" id="JAAGLQ010000536">
    <property type="protein sequence ID" value="NEA18648.1"/>
    <property type="molecule type" value="Genomic_DNA"/>
</dbReference>
<dbReference type="Pfam" id="PF19956">
    <property type="entry name" value="EAD2"/>
    <property type="match status" value="1"/>
</dbReference>
<dbReference type="Pfam" id="PF19916">
    <property type="entry name" value="VMAP-M0"/>
    <property type="match status" value="1"/>
</dbReference>
<dbReference type="Pfam" id="PF20028">
    <property type="entry name" value="VMAP-C"/>
    <property type="match status" value="1"/>
</dbReference>
<feature type="domain" description="vWA-MoxR associated protein middle region 0" evidence="1">
    <location>
        <begin position="115"/>
        <end position="214"/>
    </location>
</feature>
<organism evidence="4 5">
    <name type="scientific">Streptomyces halstedii</name>
    <dbReference type="NCBI Taxonomy" id="1944"/>
    <lineage>
        <taxon>Bacteria</taxon>
        <taxon>Bacillati</taxon>
        <taxon>Actinomycetota</taxon>
        <taxon>Actinomycetes</taxon>
        <taxon>Kitasatosporales</taxon>
        <taxon>Streptomycetaceae</taxon>
        <taxon>Streptomyces</taxon>
    </lineage>
</organism>
<dbReference type="InterPro" id="IPR045450">
    <property type="entry name" value="VMAP_C"/>
</dbReference>
<gene>
    <name evidence="4" type="ORF">G3I29_24715</name>
</gene>
<evidence type="ECO:0000313" key="5">
    <source>
        <dbReference type="Proteomes" id="UP000471293"/>
    </source>
</evidence>
<evidence type="ECO:0000259" key="2">
    <source>
        <dbReference type="Pfam" id="PF19956"/>
    </source>
</evidence>
<dbReference type="InterPro" id="IPR045431">
    <property type="entry name" value="EAD2"/>
</dbReference>
<evidence type="ECO:0000259" key="3">
    <source>
        <dbReference type="Pfam" id="PF20028"/>
    </source>
</evidence>